<feature type="compositionally biased region" description="Polar residues" evidence="11">
    <location>
        <begin position="50"/>
        <end position="65"/>
    </location>
</feature>
<comment type="similarity">
    <text evidence="3">Belongs to the universal ribosomal protein uL29 family.</text>
</comment>
<protein>
    <submittedName>
        <fullName evidence="14">Uncharacterized protein</fullName>
    </submittedName>
</protein>
<feature type="region of interest" description="Disordered" evidence="11">
    <location>
        <begin position="383"/>
        <end position="402"/>
    </location>
</feature>
<keyword evidence="15" id="KW-1185">Reference proteome</keyword>
<evidence type="ECO:0000256" key="10">
    <source>
        <dbReference type="ARBA" id="ARBA00023274"/>
    </source>
</evidence>
<feature type="domain" description="DOG1" evidence="13">
    <location>
        <begin position="155"/>
        <end position="348"/>
    </location>
</feature>
<dbReference type="PANTHER" id="PTHR45693:SF45">
    <property type="entry name" value="DOG1 DOMAIN-CONTAINING PROTEIN"/>
    <property type="match status" value="1"/>
</dbReference>
<dbReference type="InterPro" id="IPR036049">
    <property type="entry name" value="Ribosomal_uL29_sf"/>
</dbReference>
<evidence type="ECO:0000256" key="9">
    <source>
        <dbReference type="ARBA" id="ARBA00023242"/>
    </source>
</evidence>
<dbReference type="SMART" id="SM00338">
    <property type="entry name" value="BRLZ"/>
    <property type="match status" value="1"/>
</dbReference>
<dbReference type="InterPro" id="IPR046347">
    <property type="entry name" value="bZIP_sf"/>
</dbReference>
<dbReference type="CDD" id="cd00427">
    <property type="entry name" value="Ribosomal_L29_HIP"/>
    <property type="match status" value="1"/>
</dbReference>
<evidence type="ECO:0000256" key="6">
    <source>
        <dbReference type="ARBA" id="ARBA00023125"/>
    </source>
</evidence>
<dbReference type="PROSITE" id="PS00036">
    <property type="entry name" value="BZIP_BASIC"/>
    <property type="match status" value="1"/>
</dbReference>
<gene>
    <name evidence="14" type="ORF">HID58_007776</name>
</gene>
<evidence type="ECO:0000256" key="1">
    <source>
        <dbReference type="ARBA" id="ARBA00004123"/>
    </source>
</evidence>
<dbReference type="InterPro" id="IPR004827">
    <property type="entry name" value="bZIP"/>
</dbReference>
<keyword evidence="8" id="KW-0804">Transcription</keyword>
<feature type="region of interest" description="Disordered" evidence="11">
    <location>
        <begin position="50"/>
        <end position="85"/>
    </location>
</feature>
<feature type="region of interest" description="Disordered" evidence="11">
    <location>
        <begin position="492"/>
        <end position="512"/>
    </location>
</feature>
<dbReference type="InterPro" id="IPR001854">
    <property type="entry name" value="Ribosomal_uL29"/>
</dbReference>
<dbReference type="SUPFAM" id="SSF46561">
    <property type="entry name" value="Ribosomal protein L29 (L29p)"/>
    <property type="match status" value="1"/>
</dbReference>
<reference evidence="14 15" key="1">
    <citation type="submission" date="2021-05" db="EMBL/GenBank/DDBJ databases">
        <title>Genome Assembly of Synthetic Allotetraploid Brassica napus Reveals Homoeologous Exchanges between Subgenomes.</title>
        <authorList>
            <person name="Davis J.T."/>
        </authorList>
    </citation>
    <scope>NUCLEOTIDE SEQUENCE [LARGE SCALE GENOMIC DNA]</scope>
    <source>
        <strain evidence="15">cv. Da-Ae</strain>
        <tissue evidence="14">Seedling</tissue>
    </source>
</reference>
<keyword evidence="10" id="KW-0687">Ribonucleoprotein</keyword>
<dbReference type="Gene3D" id="1.10.287.310">
    <property type="match status" value="1"/>
</dbReference>
<evidence type="ECO:0000256" key="7">
    <source>
        <dbReference type="ARBA" id="ARBA00023159"/>
    </source>
</evidence>
<dbReference type="EMBL" id="JAGKQM010000002">
    <property type="protein sequence ID" value="KAH0940315.1"/>
    <property type="molecule type" value="Genomic_DNA"/>
</dbReference>
<dbReference type="InterPro" id="IPR025422">
    <property type="entry name" value="TGA_domain"/>
</dbReference>
<keyword evidence="4" id="KW-0689">Ribosomal protein</keyword>
<evidence type="ECO:0000256" key="5">
    <source>
        <dbReference type="ARBA" id="ARBA00023015"/>
    </source>
</evidence>
<dbReference type="PROSITE" id="PS50217">
    <property type="entry name" value="BZIP"/>
    <property type="match status" value="1"/>
</dbReference>
<keyword evidence="6" id="KW-0238">DNA-binding</keyword>
<dbReference type="SUPFAM" id="SSF57959">
    <property type="entry name" value="Leucine zipper domain"/>
    <property type="match status" value="1"/>
</dbReference>
<evidence type="ECO:0000256" key="3">
    <source>
        <dbReference type="ARBA" id="ARBA00009254"/>
    </source>
</evidence>
<name>A0ABQ8EI62_BRANA</name>
<comment type="subcellular location">
    <subcellularLocation>
        <location evidence="1">Nucleus</location>
    </subcellularLocation>
</comment>
<dbReference type="Gene3D" id="1.20.5.170">
    <property type="match status" value="1"/>
</dbReference>
<evidence type="ECO:0000256" key="4">
    <source>
        <dbReference type="ARBA" id="ARBA00022980"/>
    </source>
</evidence>
<proteinExistence type="inferred from homology"/>
<keyword evidence="7" id="KW-0010">Activator</keyword>
<evidence type="ECO:0000256" key="8">
    <source>
        <dbReference type="ARBA" id="ARBA00023163"/>
    </source>
</evidence>
<organism evidence="14 15">
    <name type="scientific">Brassica napus</name>
    <name type="common">Rape</name>
    <dbReference type="NCBI Taxonomy" id="3708"/>
    <lineage>
        <taxon>Eukaryota</taxon>
        <taxon>Viridiplantae</taxon>
        <taxon>Streptophyta</taxon>
        <taxon>Embryophyta</taxon>
        <taxon>Tracheophyta</taxon>
        <taxon>Spermatophyta</taxon>
        <taxon>Magnoliopsida</taxon>
        <taxon>eudicotyledons</taxon>
        <taxon>Gunneridae</taxon>
        <taxon>Pentapetalae</taxon>
        <taxon>rosids</taxon>
        <taxon>malvids</taxon>
        <taxon>Brassicales</taxon>
        <taxon>Brassicaceae</taxon>
        <taxon>Brassiceae</taxon>
        <taxon>Brassica</taxon>
    </lineage>
</organism>
<dbReference type="Pfam" id="PF00831">
    <property type="entry name" value="Ribosomal_L29"/>
    <property type="match status" value="1"/>
</dbReference>
<keyword evidence="5" id="KW-0805">Transcription regulation</keyword>
<dbReference type="PANTHER" id="PTHR45693">
    <property type="entry name" value="TRANSCRIPTION FACTOR TGA9"/>
    <property type="match status" value="1"/>
</dbReference>
<accession>A0ABQ8EI62</accession>
<evidence type="ECO:0000313" key="15">
    <source>
        <dbReference type="Proteomes" id="UP000824890"/>
    </source>
</evidence>
<dbReference type="Pfam" id="PF14144">
    <property type="entry name" value="DOG1"/>
    <property type="match status" value="1"/>
</dbReference>
<feature type="domain" description="BZIP" evidence="12">
    <location>
        <begin position="84"/>
        <end position="126"/>
    </location>
</feature>
<dbReference type="PROSITE" id="PS51806">
    <property type="entry name" value="DOG1"/>
    <property type="match status" value="1"/>
</dbReference>
<dbReference type="HAMAP" id="MF_00374">
    <property type="entry name" value="Ribosomal_uL29"/>
    <property type="match status" value="1"/>
</dbReference>
<keyword evidence="9" id="KW-0539">Nucleus</keyword>
<dbReference type="Pfam" id="PF00170">
    <property type="entry name" value="bZIP_1"/>
    <property type="match status" value="1"/>
</dbReference>
<comment type="similarity">
    <text evidence="2">Belongs to the bZIP family.</text>
</comment>
<sequence>MNSTSTHFVPPRRVGIYEPLHQFGMWGETFKNNIGNGGDMNTPSHIIIPNNQKLDNNNLSEDTSNGTGGTPHMFDQEASTSRHPDKIQRRLAQNREAARKSRLRKKAYVQQLETSRLKLIHLEQELDRARQQGFYVGNGIDTNSLSFSEPMNPGIAAFEMEYGHWIQEQNKQICELRTVLQGQVSDVELRLLVENGMKHYFDLFRMKSAAAKADVFFVMDVENFCRTVLLPHFDVMTDQQILDVCNLRQSCQQAEDALSQGMEKLQHTLADCVAGGRLGEGSYIPQVNSAMERLEALVSFVNQADHLRHETLQQMHRILTTRQAARGLLALGEYFQRLRALSSSWATRHRTAATFLRGASSATSTSSSFHGVRIQHEVSARVPAATVSSSSRKQMGVRMSKREAELKDIRGKTTEELNEEVIDLKGELFMLRLQKSARNEFKSSDFRRMKKQVARILTVRREREIEEGIGKRLSRKLDRQWKKSIVVRPPPSLKKLQEEEAAEEAAEAAKSA</sequence>
<evidence type="ECO:0000259" key="13">
    <source>
        <dbReference type="PROSITE" id="PS51806"/>
    </source>
</evidence>
<evidence type="ECO:0000313" key="14">
    <source>
        <dbReference type="EMBL" id="KAH0940315.1"/>
    </source>
</evidence>
<evidence type="ECO:0000256" key="11">
    <source>
        <dbReference type="SAM" id="MobiDB-lite"/>
    </source>
</evidence>
<dbReference type="Proteomes" id="UP000824890">
    <property type="component" value="Unassembled WGS sequence"/>
</dbReference>
<dbReference type="NCBIfam" id="TIGR00012">
    <property type="entry name" value="L29"/>
    <property type="match status" value="1"/>
</dbReference>
<evidence type="ECO:0000259" key="12">
    <source>
        <dbReference type="PROSITE" id="PS50217"/>
    </source>
</evidence>
<evidence type="ECO:0000256" key="2">
    <source>
        <dbReference type="ARBA" id="ARBA00007163"/>
    </source>
</evidence>
<comment type="caution">
    <text evidence="14">The sequence shown here is derived from an EMBL/GenBank/DDBJ whole genome shotgun (WGS) entry which is preliminary data.</text>
</comment>